<name>A0A174DV17_9FIRM</name>
<evidence type="ECO:0000256" key="1">
    <source>
        <dbReference type="SAM" id="Phobius"/>
    </source>
</evidence>
<sequence>MFYSEKKKKEKSALILGIGLSIFAFIFGYRISERLIKDLMEGPHMIHLTSVTERETNGLSGLISHHYYLCGRDETGKKYEFEISSDKFYGLENTHEITVLCYLRTERIFKFVDDK</sequence>
<protein>
    <submittedName>
        <fullName evidence="2">Uncharacterized protein</fullName>
    </submittedName>
</protein>
<reference evidence="2 3" key="1">
    <citation type="submission" date="2015-09" db="EMBL/GenBank/DDBJ databases">
        <authorList>
            <consortium name="Pathogen Informatics"/>
        </authorList>
    </citation>
    <scope>NUCLEOTIDE SEQUENCE [LARGE SCALE GENOMIC DNA]</scope>
    <source>
        <strain evidence="2 3">2789STDY5834841</strain>
    </source>
</reference>
<evidence type="ECO:0000313" key="3">
    <source>
        <dbReference type="Proteomes" id="UP000095787"/>
    </source>
</evidence>
<accession>A0A174DV17</accession>
<dbReference type="Proteomes" id="UP000095787">
    <property type="component" value="Unassembled WGS sequence"/>
</dbReference>
<dbReference type="RefSeq" id="WP_242854687.1">
    <property type="nucleotide sequence ID" value="NZ_CYZO01000029.1"/>
</dbReference>
<dbReference type="EMBL" id="CYZO01000029">
    <property type="protein sequence ID" value="CUO27885.1"/>
    <property type="molecule type" value="Genomic_DNA"/>
</dbReference>
<keyword evidence="1" id="KW-1133">Transmembrane helix</keyword>
<gene>
    <name evidence="2" type="ORF">ERS852456_02101</name>
</gene>
<evidence type="ECO:0000313" key="2">
    <source>
        <dbReference type="EMBL" id="CUO27885.1"/>
    </source>
</evidence>
<keyword evidence="1" id="KW-0472">Membrane</keyword>
<proteinExistence type="predicted"/>
<feature type="transmembrane region" description="Helical" evidence="1">
    <location>
        <begin position="12"/>
        <end position="31"/>
    </location>
</feature>
<organism evidence="2 3">
    <name type="scientific">[Ruminococcus] torques</name>
    <dbReference type="NCBI Taxonomy" id="33039"/>
    <lineage>
        <taxon>Bacteria</taxon>
        <taxon>Bacillati</taxon>
        <taxon>Bacillota</taxon>
        <taxon>Clostridia</taxon>
        <taxon>Lachnospirales</taxon>
        <taxon>Lachnospiraceae</taxon>
        <taxon>Mediterraneibacter</taxon>
    </lineage>
</organism>
<keyword evidence="1" id="KW-0812">Transmembrane</keyword>
<dbReference type="AlphaFoldDB" id="A0A174DV17"/>